<dbReference type="Gene3D" id="3.40.50.1460">
    <property type="match status" value="1"/>
</dbReference>
<dbReference type="SUPFAM" id="SSF52129">
    <property type="entry name" value="Caspase-like"/>
    <property type="match status" value="1"/>
</dbReference>
<protein>
    <recommendedName>
        <fullName evidence="2">Peptidase C14 caspase domain-containing protein</fullName>
    </recommendedName>
</protein>
<feature type="region of interest" description="Disordered" evidence="1">
    <location>
        <begin position="211"/>
        <end position="241"/>
    </location>
</feature>
<accession>A0A4Z0V4E4</accession>
<dbReference type="AlphaFoldDB" id="A0A4Z0V4E4"/>
<evidence type="ECO:0000256" key="1">
    <source>
        <dbReference type="SAM" id="MobiDB-lite"/>
    </source>
</evidence>
<evidence type="ECO:0000313" key="4">
    <source>
        <dbReference type="Proteomes" id="UP000297635"/>
    </source>
</evidence>
<dbReference type="GeneID" id="82148671"/>
<gene>
    <name evidence="3" type="ORF">EZ315_02630</name>
</gene>
<organism evidence="3 4">
    <name type="scientific">Duncaniella freteri</name>
    <dbReference type="NCBI Taxonomy" id="2530391"/>
    <lineage>
        <taxon>Bacteria</taxon>
        <taxon>Pseudomonadati</taxon>
        <taxon>Bacteroidota</taxon>
        <taxon>Bacteroidia</taxon>
        <taxon>Bacteroidales</taxon>
        <taxon>Muribaculaceae</taxon>
        <taxon>Duncaniella</taxon>
    </lineage>
</organism>
<feature type="compositionally biased region" description="Basic and acidic residues" evidence="1">
    <location>
        <begin position="212"/>
        <end position="230"/>
    </location>
</feature>
<dbReference type="RefSeq" id="WP_135470373.1">
    <property type="nucleotide sequence ID" value="NZ_CASJPC010000013.1"/>
</dbReference>
<dbReference type="InterPro" id="IPR032675">
    <property type="entry name" value="LRR_dom_sf"/>
</dbReference>
<dbReference type="Gene3D" id="3.80.10.10">
    <property type="entry name" value="Ribonuclease Inhibitor"/>
    <property type="match status" value="1"/>
</dbReference>
<dbReference type="Pfam" id="PF13306">
    <property type="entry name" value="LRR_5"/>
    <property type="match status" value="1"/>
</dbReference>
<dbReference type="InterPro" id="IPR026906">
    <property type="entry name" value="LRR_5"/>
</dbReference>
<feature type="compositionally biased region" description="Basic and acidic residues" evidence="1">
    <location>
        <begin position="167"/>
        <end position="185"/>
    </location>
</feature>
<reference evidence="3 4" key="1">
    <citation type="submission" date="2019-02" db="EMBL/GenBank/DDBJ databases">
        <title>Isolation and identification of novel species under the genus Muribaculum.</title>
        <authorList>
            <person name="Miyake S."/>
            <person name="Ding Y."/>
            <person name="Low A."/>
            <person name="Soh M."/>
            <person name="Seedorf H."/>
        </authorList>
    </citation>
    <scope>NUCLEOTIDE SEQUENCE [LARGE SCALE GENOMIC DNA]</scope>
    <source>
        <strain evidence="3 4">TLL-A3</strain>
    </source>
</reference>
<dbReference type="InterPro" id="IPR011600">
    <property type="entry name" value="Pept_C14_caspase"/>
</dbReference>
<dbReference type="Pfam" id="PF00656">
    <property type="entry name" value="Peptidase_C14"/>
    <property type="match status" value="1"/>
</dbReference>
<name>A0A4Z0V4E4_9BACT</name>
<dbReference type="EMBL" id="SJSA01000001">
    <property type="protein sequence ID" value="TGG39651.1"/>
    <property type="molecule type" value="Genomic_DNA"/>
</dbReference>
<keyword evidence="4" id="KW-1185">Reference proteome</keyword>
<feature type="region of interest" description="Disordered" evidence="1">
    <location>
        <begin position="164"/>
        <end position="185"/>
    </location>
</feature>
<dbReference type="Proteomes" id="UP000297635">
    <property type="component" value="Unassembled WGS sequence"/>
</dbReference>
<feature type="domain" description="Peptidase C14 caspase" evidence="2">
    <location>
        <begin position="300"/>
        <end position="528"/>
    </location>
</feature>
<sequence length="541" mass="60756">MKRIITFITFIVVTFHIIAQGFSYVYNGVEFKGKITDGVACIKSFNHKTQEVTIPASIVHKGISYPVKSVNTFLNGVNYSTVYLTIEEGIEEIDKFCFNEFRKLVSVKLPNSIRHIGKNAFRDNRGMEFDMAGSIDETAIRNGQELFIKNANTFDLAATNKSSYDISSRRKETQDEIENKKQQDKENEALKAQLLEQAKLLRETEELLAEAAKQKEKEEKQREKDKEKERKSKKRSGGMKGAFKGLFGINESDDSPEIVTQQPQPQLIAAAPAPVIPELPPVDVDIDIPVVSTDKNNNTYCVIIANEKYEDVPEVEYAERDGEVFREYCIKTLGIPEKQVKSFINASYTDVKRALNWIETMADISGAESKVIFYYAGHGIPNEKDKTAYLIPTDGFPKDITTCFKLSDMYARLGNLKSKSVTVLLDACFSGVKRGSGQALVAARGVAIKPKTEAIPGNMVVFTATSDDETALAYKDKRHGMFTYFLLDHLKKTRGNASFGEMFQVLSTHVKKNSMLENDKLQTPSVNVSASMKPKWKKLQF</sequence>
<evidence type="ECO:0000259" key="2">
    <source>
        <dbReference type="Pfam" id="PF00656"/>
    </source>
</evidence>
<proteinExistence type="predicted"/>
<dbReference type="GO" id="GO:0006508">
    <property type="term" value="P:proteolysis"/>
    <property type="evidence" value="ECO:0007669"/>
    <property type="project" value="InterPro"/>
</dbReference>
<evidence type="ECO:0000313" key="3">
    <source>
        <dbReference type="EMBL" id="TGG39651.1"/>
    </source>
</evidence>
<comment type="caution">
    <text evidence="3">The sequence shown here is derived from an EMBL/GenBank/DDBJ whole genome shotgun (WGS) entry which is preliminary data.</text>
</comment>
<dbReference type="GO" id="GO:0004197">
    <property type="term" value="F:cysteine-type endopeptidase activity"/>
    <property type="evidence" value="ECO:0007669"/>
    <property type="project" value="InterPro"/>
</dbReference>
<dbReference type="InterPro" id="IPR029030">
    <property type="entry name" value="Caspase-like_dom_sf"/>
</dbReference>